<feature type="signal peptide" evidence="1">
    <location>
        <begin position="1"/>
        <end position="22"/>
    </location>
</feature>
<keyword evidence="1" id="KW-0732">Signal</keyword>
<evidence type="ECO:0008006" key="4">
    <source>
        <dbReference type="Google" id="ProtNLM"/>
    </source>
</evidence>
<dbReference type="OrthoDB" id="815717at2"/>
<proteinExistence type="predicted"/>
<protein>
    <recommendedName>
        <fullName evidence="4">Outer membrane protein beta-barrel domain-containing protein</fullName>
    </recommendedName>
</protein>
<dbReference type="AlphaFoldDB" id="A0A1H6QIB3"/>
<evidence type="ECO:0000313" key="2">
    <source>
        <dbReference type="EMBL" id="SEI43498.1"/>
    </source>
</evidence>
<dbReference type="RefSeq" id="WP_090331952.1">
    <property type="nucleotide sequence ID" value="NZ_FNXY01000001.1"/>
</dbReference>
<sequence length="421" mass="48081">MKYNYLFLKIIILSLITCPLFAQKNYEPGYIVTTKHDTINGFIRYLNWSKNPKTVDFKERQDGVEKNYGLNDLSGFSVHGESYLRAEISVNENGDGANEITSSATMRMRPDTVFLLELSKAPKGLYYLNEANDRSHFFIRTGERFDWLVYYRYRIERNNQAGIVTVDGFKKQLEDYFQDCPGVSVNVNQVTYSQRSISKLFEQYYKACNSSGNTVIFNTEKVVTKFGVLLGASVTKVRFKGDVGSQYLLEPLPSSKQIAGGVSLDLILPRTRQKFSIYNELFFTSFKTSNHLEQYTSDQDFSFMDYTLGFGYVKLNNFLRYRIPARKFSLYINLGVSNGLIVSESNTARVETTFFSDKGRVTTGQALGSVRKYEQGLLGGVGAAMRKYSLEVRYERGNGMSAYQGLNSLAQRFYILLAYQF</sequence>
<reference evidence="2 3" key="1">
    <citation type="submission" date="2016-10" db="EMBL/GenBank/DDBJ databases">
        <authorList>
            <person name="de Groot N.N."/>
        </authorList>
    </citation>
    <scope>NUCLEOTIDE SEQUENCE [LARGE SCALE GENOMIC DNA]</scope>
    <source>
        <strain evidence="2 3">DSM 19938</strain>
    </source>
</reference>
<keyword evidence="3" id="KW-1185">Reference proteome</keyword>
<feature type="chain" id="PRO_5011771554" description="Outer membrane protein beta-barrel domain-containing protein" evidence="1">
    <location>
        <begin position="23"/>
        <end position="421"/>
    </location>
</feature>
<gene>
    <name evidence="2" type="ORF">SAMN04487995_0702</name>
</gene>
<evidence type="ECO:0000256" key="1">
    <source>
        <dbReference type="SAM" id="SignalP"/>
    </source>
</evidence>
<dbReference type="STRING" id="408657.SAMN04487995_0702"/>
<evidence type="ECO:0000313" key="3">
    <source>
        <dbReference type="Proteomes" id="UP000199532"/>
    </source>
</evidence>
<accession>A0A1H6QIB3</accession>
<dbReference type="Proteomes" id="UP000199532">
    <property type="component" value="Unassembled WGS sequence"/>
</dbReference>
<organism evidence="2 3">
    <name type="scientific">Dyadobacter koreensis</name>
    <dbReference type="NCBI Taxonomy" id="408657"/>
    <lineage>
        <taxon>Bacteria</taxon>
        <taxon>Pseudomonadati</taxon>
        <taxon>Bacteroidota</taxon>
        <taxon>Cytophagia</taxon>
        <taxon>Cytophagales</taxon>
        <taxon>Spirosomataceae</taxon>
        <taxon>Dyadobacter</taxon>
    </lineage>
</organism>
<name>A0A1H6QIB3_9BACT</name>
<dbReference type="EMBL" id="FNXY01000001">
    <property type="protein sequence ID" value="SEI43498.1"/>
    <property type="molecule type" value="Genomic_DNA"/>
</dbReference>